<dbReference type="PANTHER" id="PTHR30349:SF41">
    <property type="entry name" value="INTEGRASE_RECOMBINASE PROTEIN MJ0367-RELATED"/>
    <property type="match status" value="1"/>
</dbReference>
<evidence type="ECO:0000256" key="1">
    <source>
        <dbReference type="ARBA" id="ARBA00008857"/>
    </source>
</evidence>
<reference evidence="8" key="1">
    <citation type="submission" date="2022-01" db="EMBL/GenBank/DDBJ databases">
        <title>Genome sequencing of Zunongwangia sp. M21534 genome.</title>
        <authorList>
            <person name="Chen Y."/>
            <person name="Dong C."/>
            <person name="Shao Z."/>
        </authorList>
    </citation>
    <scope>NUCLEOTIDE SEQUENCE</scope>
    <source>
        <strain evidence="8">MCCC M21534</strain>
    </source>
</reference>
<dbReference type="InterPro" id="IPR044068">
    <property type="entry name" value="CB"/>
</dbReference>
<keyword evidence="3 5" id="KW-0238">DNA-binding</keyword>
<gene>
    <name evidence="8" type="ORF">L1967_17830</name>
</gene>
<keyword evidence="4" id="KW-0233">DNA recombination</keyword>
<accession>A0A9X2CN35</accession>
<name>A0A9X2CN35_9FLAO</name>
<feature type="domain" description="Core-binding (CB)" evidence="7">
    <location>
        <begin position="9"/>
        <end position="101"/>
    </location>
</feature>
<comment type="similarity">
    <text evidence="1">Belongs to the 'phage' integrase family.</text>
</comment>
<evidence type="ECO:0000313" key="9">
    <source>
        <dbReference type="Proteomes" id="UP001139521"/>
    </source>
</evidence>
<dbReference type="Gene3D" id="1.10.150.130">
    <property type="match status" value="1"/>
</dbReference>
<proteinExistence type="inferred from homology"/>
<protein>
    <submittedName>
        <fullName evidence="8">Tyrosine-type recombinase/integrase</fullName>
    </submittedName>
</protein>
<evidence type="ECO:0000256" key="2">
    <source>
        <dbReference type="ARBA" id="ARBA00022908"/>
    </source>
</evidence>
<dbReference type="AlphaFoldDB" id="A0A9X2CN35"/>
<dbReference type="RefSeq" id="WP_249602858.1">
    <property type="nucleotide sequence ID" value="NZ_JAKHSK010000033.1"/>
</dbReference>
<dbReference type="InterPro" id="IPR050090">
    <property type="entry name" value="Tyrosine_recombinase_XerCD"/>
</dbReference>
<evidence type="ECO:0000256" key="4">
    <source>
        <dbReference type="ARBA" id="ARBA00023172"/>
    </source>
</evidence>
<dbReference type="Pfam" id="PF00589">
    <property type="entry name" value="Phage_integrase"/>
    <property type="match status" value="1"/>
</dbReference>
<dbReference type="EMBL" id="JAKHSK010000033">
    <property type="protein sequence ID" value="MCL6220155.1"/>
    <property type="molecule type" value="Genomic_DNA"/>
</dbReference>
<evidence type="ECO:0000313" key="8">
    <source>
        <dbReference type="EMBL" id="MCL6220155.1"/>
    </source>
</evidence>
<dbReference type="PANTHER" id="PTHR30349">
    <property type="entry name" value="PHAGE INTEGRASE-RELATED"/>
    <property type="match status" value="1"/>
</dbReference>
<organism evidence="8 9">
    <name type="scientific">Zunongwangia pacifica</name>
    <dbReference type="NCBI Taxonomy" id="2911062"/>
    <lineage>
        <taxon>Bacteria</taxon>
        <taxon>Pseudomonadati</taxon>
        <taxon>Bacteroidota</taxon>
        <taxon>Flavobacteriia</taxon>
        <taxon>Flavobacteriales</taxon>
        <taxon>Flavobacteriaceae</taxon>
        <taxon>Zunongwangia</taxon>
    </lineage>
</organism>
<feature type="domain" description="Tyr recombinase" evidence="6">
    <location>
        <begin position="120"/>
        <end position="305"/>
    </location>
</feature>
<evidence type="ECO:0000256" key="5">
    <source>
        <dbReference type="PROSITE-ProRule" id="PRU01248"/>
    </source>
</evidence>
<dbReference type="InterPro" id="IPR011010">
    <property type="entry name" value="DNA_brk_join_enz"/>
</dbReference>
<dbReference type="InterPro" id="IPR010998">
    <property type="entry name" value="Integrase_recombinase_N"/>
</dbReference>
<keyword evidence="9" id="KW-1185">Reference proteome</keyword>
<dbReference type="InterPro" id="IPR013762">
    <property type="entry name" value="Integrase-like_cat_sf"/>
</dbReference>
<dbReference type="Proteomes" id="UP001139521">
    <property type="component" value="Unassembled WGS sequence"/>
</dbReference>
<evidence type="ECO:0000256" key="3">
    <source>
        <dbReference type="ARBA" id="ARBA00023125"/>
    </source>
</evidence>
<dbReference type="Gene3D" id="1.10.443.10">
    <property type="entry name" value="Intergrase catalytic core"/>
    <property type="match status" value="1"/>
</dbReference>
<dbReference type="InterPro" id="IPR002104">
    <property type="entry name" value="Integrase_catalytic"/>
</dbReference>
<comment type="caution">
    <text evidence="8">The sequence shown here is derived from an EMBL/GenBank/DDBJ whole genome shotgun (WGS) entry which is preliminary data.</text>
</comment>
<evidence type="ECO:0000259" key="6">
    <source>
        <dbReference type="PROSITE" id="PS51898"/>
    </source>
</evidence>
<dbReference type="SUPFAM" id="SSF56349">
    <property type="entry name" value="DNA breaking-rejoining enzymes"/>
    <property type="match status" value="1"/>
</dbReference>
<dbReference type="GO" id="GO:0015074">
    <property type="term" value="P:DNA integration"/>
    <property type="evidence" value="ECO:0007669"/>
    <property type="project" value="UniProtKB-KW"/>
</dbReference>
<dbReference type="GO" id="GO:0003677">
    <property type="term" value="F:DNA binding"/>
    <property type="evidence" value="ECO:0007669"/>
    <property type="project" value="UniProtKB-UniRule"/>
</dbReference>
<sequence>MKKSALKNPSYKALLLSFKDWLDVLGFSEGMRKNYPNHLCEFFYWLECHGHTEINIINKDIVKQYYNYLKQRPNKSRSGALSASSLNHHQQALHKFRDYLSKHHKKPFKMHIKREKVEDEKLKYCTTEEVKQLFKATKYSHELPRFRARQKALLVCLYSLGMRRNEVINLMLNDILWDKERVFIRKGKNYKERFVPINHYNLRMLEDYVFDARLDFKQASESDYVFVSRRSTKISGCTIENDLKMIIKASNSEELKYRNITPHMLRHSIATHFLRAGMKIEDIQQFLGHASLESTQIYTHILKDD</sequence>
<dbReference type="PROSITE" id="PS51900">
    <property type="entry name" value="CB"/>
    <property type="match status" value="1"/>
</dbReference>
<keyword evidence="2" id="KW-0229">DNA integration</keyword>
<dbReference type="PROSITE" id="PS51898">
    <property type="entry name" value="TYR_RECOMBINASE"/>
    <property type="match status" value="1"/>
</dbReference>
<dbReference type="GO" id="GO:0006310">
    <property type="term" value="P:DNA recombination"/>
    <property type="evidence" value="ECO:0007669"/>
    <property type="project" value="UniProtKB-KW"/>
</dbReference>
<evidence type="ECO:0000259" key="7">
    <source>
        <dbReference type="PROSITE" id="PS51900"/>
    </source>
</evidence>